<keyword evidence="1" id="KW-0732">Signal</keyword>
<dbReference type="InterPro" id="IPR007497">
    <property type="entry name" value="SIMPL/DUF541"/>
</dbReference>
<name>A0A0B8ZJL0_9SPHN</name>
<reference evidence="2 3" key="1">
    <citation type="submission" date="2014-10" db="EMBL/GenBank/DDBJ databases">
        <title>Draft genome sequence of Novosphingobium subterraneum DSM 12447.</title>
        <authorList>
            <person name="Gan H.M."/>
            <person name="Gan H.Y."/>
            <person name="Savka M.A."/>
        </authorList>
    </citation>
    <scope>NUCLEOTIDE SEQUENCE [LARGE SCALE GENOMIC DNA]</scope>
    <source>
        <strain evidence="2 3">DSM 12447</strain>
    </source>
</reference>
<accession>A0A0B8ZJL0</accession>
<feature type="signal peptide" evidence="1">
    <location>
        <begin position="1"/>
        <end position="21"/>
    </location>
</feature>
<evidence type="ECO:0008006" key="4">
    <source>
        <dbReference type="Google" id="ProtNLM"/>
    </source>
</evidence>
<protein>
    <recommendedName>
        <fullName evidence="4">TonB-dependent receptor</fullName>
    </recommendedName>
</protein>
<comment type="caution">
    <text evidence="2">The sequence shown here is derived from an EMBL/GenBank/DDBJ whole genome shotgun (WGS) entry which is preliminary data.</text>
</comment>
<dbReference type="Proteomes" id="UP000031338">
    <property type="component" value="Unassembled WGS sequence"/>
</dbReference>
<feature type="chain" id="PRO_5002127618" description="TonB-dependent receptor" evidence="1">
    <location>
        <begin position="22"/>
        <end position="241"/>
    </location>
</feature>
<gene>
    <name evidence="2" type="ORF">NJ75_03865</name>
</gene>
<evidence type="ECO:0000313" key="3">
    <source>
        <dbReference type="Proteomes" id="UP000031338"/>
    </source>
</evidence>
<dbReference type="EMBL" id="JRVC01000023">
    <property type="protein sequence ID" value="KHS43236.1"/>
    <property type="molecule type" value="Genomic_DNA"/>
</dbReference>
<dbReference type="AlphaFoldDB" id="A0A0B8ZJL0"/>
<proteinExistence type="predicted"/>
<evidence type="ECO:0000313" key="2">
    <source>
        <dbReference type="EMBL" id="KHS43236.1"/>
    </source>
</evidence>
<evidence type="ECO:0000256" key="1">
    <source>
        <dbReference type="SAM" id="SignalP"/>
    </source>
</evidence>
<dbReference type="RefSeq" id="WP_156135868.1">
    <property type="nucleotide sequence ID" value="NZ_JRVC01000023.1"/>
</dbReference>
<keyword evidence="3" id="KW-1185">Reference proteome</keyword>
<dbReference type="STRING" id="48936.NJ75_03865"/>
<dbReference type="Pfam" id="PF04402">
    <property type="entry name" value="SIMPL"/>
    <property type="match status" value="1"/>
</dbReference>
<dbReference type="PATRIC" id="fig|48936.3.peg.3901"/>
<organism evidence="2 3">
    <name type="scientific">Novosphingobium subterraneum</name>
    <dbReference type="NCBI Taxonomy" id="48936"/>
    <lineage>
        <taxon>Bacteria</taxon>
        <taxon>Pseudomonadati</taxon>
        <taxon>Pseudomonadota</taxon>
        <taxon>Alphaproteobacteria</taxon>
        <taxon>Sphingomonadales</taxon>
        <taxon>Sphingomonadaceae</taxon>
        <taxon>Novosphingobium</taxon>
    </lineage>
</organism>
<sequence>MRMLLGIVPLLVGLGASSATAQSAGLGEVLVSASRNDARFWQKDRPVVGLRRQADGMVMNLTIVSDTRDAATRRSEIDAALLAAIDRAVASGFQLVTGTVQLEPVTKANYRSLPQLPAGRVDTSRVELMVRGKFEGSSRATQDKLKVFIASLKGNGRATIETTSVTSLSVDNPDQYRERILALVAQDARTTAGIFGSDFTFSVTGVDGQVIWTQASPSDVFLYIPYRYAITPRQSDGRTAP</sequence>